<evidence type="ECO:0000256" key="7">
    <source>
        <dbReference type="ARBA" id="ARBA00023136"/>
    </source>
</evidence>
<gene>
    <name evidence="9" type="ORF">RV00_GL000943</name>
</gene>
<name>A0A1L8SQ25_9ENTE</name>
<dbReference type="EMBL" id="JXKM01000015">
    <property type="protein sequence ID" value="OJG34131.1"/>
    <property type="molecule type" value="Genomic_DNA"/>
</dbReference>
<dbReference type="Proteomes" id="UP000183700">
    <property type="component" value="Unassembled WGS sequence"/>
</dbReference>
<feature type="transmembrane region" description="Helical" evidence="8">
    <location>
        <begin position="50"/>
        <end position="75"/>
    </location>
</feature>
<evidence type="ECO:0000256" key="3">
    <source>
        <dbReference type="ARBA" id="ARBA00022448"/>
    </source>
</evidence>
<keyword evidence="7 8" id="KW-0472">Membrane</keyword>
<comment type="caution">
    <text evidence="9">The sequence shown here is derived from an EMBL/GenBank/DDBJ whole genome shotgun (WGS) entry which is preliminary data.</text>
</comment>
<feature type="transmembrane region" description="Helical" evidence="8">
    <location>
        <begin position="270"/>
        <end position="294"/>
    </location>
</feature>
<feature type="transmembrane region" description="Helical" evidence="8">
    <location>
        <begin position="301"/>
        <end position="318"/>
    </location>
</feature>
<dbReference type="InterPro" id="IPR002549">
    <property type="entry name" value="AI-2E-like"/>
</dbReference>
<feature type="transmembrane region" description="Helical" evidence="8">
    <location>
        <begin position="338"/>
        <end position="368"/>
    </location>
</feature>
<comment type="subcellular location">
    <subcellularLocation>
        <location evidence="1">Cell membrane</location>
        <topology evidence="1">Multi-pass membrane protein</topology>
    </subcellularLocation>
</comment>
<evidence type="ECO:0000256" key="6">
    <source>
        <dbReference type="ARBA" id="ARBA00022989"/>
    </source>
</evidence>
<dbReference type="GO" id="GO:0055085">
    <property type="term" value="P:transmembrane transport"/>
    <property type="evidence" value="ECO:0007669"/>
    <property type="project" value="TreeGrafter"/>
</dbReference>
<comment type="similarity">
    <text evidence="2">Belongs to the autoinducer-2 exporter (AI-2E) (TC 2.A.86) family.</text>
</comment>
<sequence>MNGRKKVHPMEKEKPSKLIQFFGGKTSYYLIGLVILSALAIYLLNTVSFIFRPLVVIISTVLPPMIFALLLYYLLNPIVNFLSKKGLSRTISIVLTYVVIFGLLFFGGARLVPVIQDQAQDLIKQFPKYVDDFQQAIKNLLNATPFAASSDEALNSLDKLSKDALSYLGENWQDGAKGLGTLFSAVSSTAITLFTGPIIAFFLIQSPHKLYKTFMDLVPPRFRMDVSSLVKIANQQLGAFLKGQVIASLLLGLIYWVVFLVLGLQFATVIALAAGILSIIPYIGSFLAFLPGLFIAFQDSTFMVVKFVIAWFVVQLLHGDLVVPRVMGDKLKIHPITILVVLLVMGDLLGLVGVIFGIPIYSMIKLFVVFTFRKFKQRYNKFFADEGAYRNTGFSEDDYL</sequence>
<keyword evidence="4" id="KW-1003">Cell membrane</keyword>
<protein>
    <recommendedName>
        <fullName evidence="11">Permease</fullName>
    </recommendedName>
</protein>
<evidence type="ECO:0000256" key="4">
    <source>
        <dbReference type="ARBA" id="ARBA00022475"/>
    </source>
</evidence>
<evidence type="ECO:0000256" key="2">
    <source>
        <dbReference type="ARBA" id="ARBA00009773"/>
    </source>
</evidence>
<keyword evidence="3" id="KW-0813">Transport</keyword>
<dbReference type="PANTHER" id="PTHR21716">
    <property type="entry name" value="TRANSMEMBRANE PROTEIN"/>
    <property type="match status" value="1"/>
</dbReference>
<evidence type="ECO:0000256" key="8">
    <source>
        <dbReference type="SAM" id="Phobius"/>
    </source>
</evidence>
<proteinExistence type="inferred from homology"/>
<feature type="transmembrane region" description="Helical" evidence="8">
    <location>
        <begin position="245"/>
        <end position="264"/>
    </location>
</feature>
<dbReference type="PANTHER" id="PTHR21716:SF53">
    <property type="entry name" value="PERMEASE PERM-RELATED"/>
    <property type="match status" value="1"/>
</dbReference>
<feature type="transmembrane region" description="Helical" evidence="8">
    <location>
        <begin position="87"/>
        <end position="106"/>
    </location>
</feature>
<feature type="transmembrane region" description="Helical" evidence="8">
    <location>
        <begin position="21"/>
        <end position="44"/>
    </location>
</feature>
<feature type="transmembrane region" description="Helical" evidence="8">
    <location>
        <begin position="182"/>
        <end position="204"/>
    </location>
</feature>
<accession>A0A1L8SQ25</accession>
<dbReference type="AlphaFoldDB" id="A0A1L8SQ25"/>
<evidence type="ECO:0000256" key="5">
    <source>
        <dbReference type="ARBA" id="ARBA00022692"/>
    </source>
</evidence>
<keyword evidence="10" id="KW-1185">Reference proteome</keyword>
<evidence type="ECO:0000313" key="10">
    <source>
        <dbReference type="Proteomes" id="UP000183700"/>
    </source>
</evidence>
<organism evidence="9 10">
    <name type="scientific">Enterococcus devriesei</name>
    <dbReference type="NCBI Taxonomy" id="319970"/>
    <lineage>
        <taxon>Bacteria</taxon>
        <taxon>Bacillati</taxon>
        <taxon>Bacillota</taxon>
        <taxon>Bacilli</taxon>
        <taxon>Lactobacillales</taxon>
        <taxon>Enterococcaceae</taxon>
        <taxon>Enterococcus</taxon>
    </lineage>
</organism>
<dbReference type="Pfam" id="PF01594">
    <property type="entry name" value="AI-2E_transport"/>
    <property type="match status" value="1"/>
</dbReference>
<evidence type="ECO:0008006" key="11">
    <source>
        <dbReference type="Google" id="ProtNLM"/>
    </source>
</evidence>
<keyword evidence="6 8" id="KW-1133">Transmembrane helix</keyword>
<reference evidence="9 10" key="1">
    <citation type="submission" date="2014-12" db="EMBL/GenBank/DDBJ databases">
        <title>Draft genome sequences of 29 type strains of Enterococci.</title>
        <authorList>
            <person name="Zhong Z."/>
            <person name="Sun Z."/>
            <person name="Liu W."/>
            <person name="Zhang W."/>
            <person name="Zhang H."/>
        </authorList>
    </citation>
    <scope>NUCLEOTIDE SEQUENCE [LARGE SCALE GENOMIC DNA]</scope>
    <source>
        <strain evidence="9 10">DSM 22802</strain>
    </source>
</reference>
<dbReference type="GO" id="GO:0005886">
    <property type="term" value="C:plasma membrane"/>
    <property type="evidence" value="ECO:0007669"/>
    <property type="project" value="UniProtKB-SubCell"/>
</dbReference>
<evidence type="ECO:0000313" key="9">
    <source>
        <dbReference type="EMBL" id="OJG34131.1"/>
    </source>
</evidence>
<keyword evidence="5 8" id="KW-0812">Transmembrane</keyword>
<evidence type="ECO:0000256" key="1">
    <source>
        <dbReference type="ARBA" id="ARBA00004651"/>
    </source>
</evidence>